<accession>B5GLS0</accession>
<dbReference type="AlphaFoldDB" id="B5GLS0"/>
<feature type="compositionally biased region" description="Basic and acidic residues" evidence="1">
    <location>
        <begin position="55"/>
        <end position="74"/>
    </location>
</feature>
<keyword evidence="3" id="KW-1185">Reference proteome</keyword>
<feature type="compositionally biased region" description="Gly residues" evidence="1">
    <location>
        <begin position="1"/>
        <end position="30"/>
    </location>
</feature>
<evidence type="ECO:0000313" key="2">
    <source>
        <dbReference type="EMBL" id="EFG04929.2"/>
    </source>
</evidence>
<protein>
    <submittedName>
        <fullName evidence="2">Uncharacterized protein</fullName>
    </submittedName>
</protein>
<evidence type="ECO:0000313" key="3">
    <source>
        <dbReference type="Proteomes" id="UP000002357"/>
    </source>
</evidence>
<sequence>MGGRTGTRGAGDTTGLGTPSGGENPEGGHAGSCRPCEGAHPIARTGMPEGFTRPFRADPFRPVLEPHRTTGRGHDRMRRCTP</sequence>
<evidence type="ECO:0000256" key="1">
    <source>
        <dbReference type="SAM" id="MobiDB-lite"/>
    </source>
</evidence>
<dbReference type="Proteomes" id="UP000002357">
    <property type="component" value="Plasmid pSCL4"/>
</dbReference>
<name>B5GLS0_STRCL</name>
<gene>
    <name evidence="2" type="ORF">SCLAV_p1447</name>
</gene>
<geneLocation type="plasmid" evidence="2 3">
    <name>pSCL4</name>
</geneLocation>
<reference evidence="2 3" key="1">
    <citation type="journal article" date="2010" name="Genome Biol. Evol.">
        <title>The sequence of a 1.8-mb bacterial linear plasmid reveals a rich evolutionary reservoir of secondary metabolic pathways.</title>
        <authorList>
            <person name="Medema M.H."/>
            <person name="Trefzer A."/>
            <person name="Kovalchuk A."/>
            <person name="van den Berg M."/>
            <person name="Mueller U."/>
            <person name="Heijne W."/>
            <person name="Wu L."/>
            <person name="Alam M.T."/>
            <person name="Ronning C.M."/>
            <person name="Nierman W.C."/>
            <person name="Bovenberg R.A.L."/>
            <person name="Breitling R."/>
            <person name="Takano E."/>
        </authorList>
    </citation>
    <scope>NUCLEOTIDE SEQUENCE [LARGE SCALE GENOMIC DNA]</scope>
    <source>
        <strain evidence="3">ATCC 27064 / DSM 738 / JCM 4710 / NBRC 13307 / NCIMB 12785 / NRRL 3585 / VKM Ac-602</strain>
        <plasmid evidence="2">pSCL4</plasmid>
    </source>
</reference>
<organism evidence="2 3">
    <name type="scientific">Streptomyces clavuligerus</name>
    <dbReference type="NCBI Taxonomy" id="1901"/>
    <lineage>
        <taxon>Bacteria</taxon>
        <taxon>Bacillati</taxon>
        <taxon>Actinomycetota</taxon>
        <taxon>Actinomycetes</taxon>
        <taxon>Kitasatosporales</taxon>
        <taxon>Streptomycetaceae</taxon>
        <taxon>Streptomyces</taxon>
    </lineage>
</organism>
<feature type="region of interest" description="Disordered" evidence="1">
    <location>
        <begin position="1"/>
        <end position="82"/>
    </location>
</feature>
<keyword evidence="2" id="KW-0614">Plasmid</keyword>
<dbReference type="EMBL" id="CM000914">
    <property type="protein sequence ID" value="EFG04929.2"/>
    <property type="molecule type" value="Genomic_DNA"/>
</dbReference>
<proteinExistence type="predicted"/>